<evidence type="ECO:0000259" key="6">
    <source>
        <dbReference type="PROSITE" id="PS50045"/>
    </source>
</evidence>
<keyword evidence="3" id="KW-0805">Transcription regulation</keyword>
<dbReference type="SUPFAM" id="SSF52540">
    <property type="entry name" value="P-loop containing nucleoside triphosphate hydrolases"/>
    <property type="match status" value="1"/>
</dbReference>
<dbReference type="InterPro" id="IPR003593">
    <property type="entry name" value="AAA+_ATPase"/>
</dbReference>
<dbReference type="Proteomes" id="UP000042527">
    <property type="component" value="Unassembled WGS sequence"/>
</dbReference>
<dbReference type="Gene3D" id="1.10.8.60">
    <property type="match status" value="1"/>
</dbReference>
<evidence type="ECO:0000256" key="5">
    <source>
        <dbReference type="ARBA" id="ARBA00023163"/>
    </source>
</evidence>
<evidence type="ECO:0000313" key="7">
    <source>
        <dbReference type="EMBL" id="CEM62359.1"/>
    </source>
</evidence>
<evidence type="ECO:0000256" key="4">
    <source>
        <dbReference type="ARBA" id="ARBA00023125"/>
    </source>
</evidence>
<accession>A0A0B7GUL7</accession>
<dbReference type="PROSITE" id="PS50045">
    <property type="entry name" value="SIGMA54_INTERACT_4"/>
    <property type="match status" value="1"/>
</dbReference>
<evidence type="ECO:0000313" key="8">
    <source>
        <dbReference type="EMBL" id="QEJ99429.1"/>
    </source>
</evidence>
<keyword evidence="5" id="KW-0804">Transcription</keyword>
<reference evidence="9" key="2">
    <citation type="submission" date="2015-01" db="EMBL/GenBank/DDBJ databases">
        <authorList>
            <person name="Manzoor Shahid"/>
            <person name="Zubair Saima"/>
        </authorList>
    </citation>
    <scope>NUCLEOTIDE SEQUENCE [LARGE SCALE GENOMIC DNA]</scope>
    <source>
        <strain evidence="9">V1</strain>
    </source>
</reference>
<dbReference type="AlphaFoldDB" id="A0A0B7GUL7"/>
<dbReference type="PROSITE" id="PS00688">
    <property type="entry name" value="SIGMA54_INTERACT_3"/>
    <property type="match status" value="1"/>
</dbReference>
<dbReference type="EMBL" id="CDNC01000024">
    <property type="protein sequence ID" value="CEM62359.1"/>
    <property type="molecule type" value="Genomic_DNA"/>
</dbReference>
<dbReference type="CDD" id="cd00009">
    <property type="entry name" value="AAA"/>
    <property type="match status" value="1"/>
</dbReference>
<evidence type="ECO:0000256" key="3">
    <source>
        <dbReference type="ARBA" id="ARBA00023015"/>
    </source>
</evidence>
<gene>
    <name evidence="8" type="ORF">FUT82_16495</name>
    <name evidence="7" type="ORF">TPHV1_300010</name>
</gene>
<keyword evidence="9" id="KW-1185">Reference proteome</keyword>
<dbReference type="EMBL" id="CP042817">
    <property type="protein sequence ID" value="QEJ99429.1"/>
    <property type="molecule type" value="Genomic_DNA"/>
</dbReference>
<evidence type="ECO:0000313" key="10">
    <source>
        <dbReference type="Proteomes" id="UP000323594"/>
    </source>
</evidence>
<evidence type="ECO:0000313" key="9">
    <source>
        <dbReference type="Proteomes" id="UP000042527"/>
    </source>
</evidence>
<dbReference type="OrthoDB" id="9803970at2"/>
<dbReference type="Pfam" id="PF00158">
    <property type="entry name" value="Sigma54_activat"/>
    <property type="match status" value="1"/>
</dbReference>
<dbReference type="Pfam" id="PF25601">
    <property type="entry name" value="AAA_lid_14"/>
    <property type="match status" value="1"/>
</dbReference>
<dbReference type="FunFam" id="3.40.50.300:FF:000006">
    <property type="entry name" value="DNA-binding transcriptional regulator NtrC"/>
    <property type="match status" value="1"/>
</dbReference>
<reference evidence="7" key="1">
    <citation type="submission" date="2015-01" db="EMBL/GenBank/DDBJ databases">
        <authorList>
            <person name="Xiang T."/>
            <person name="Song Y."/>
            <person name="Huang L."/>
            <person name="Wang B."/>
            <person name="Wu P."/>
        </authorList>
    </citation>
    <scope>NUCLEOTIDE SEQUENCE [LARGE SCALE GENOMIC DNA]</scope>
    <source>
        <strain evidence="7">V1</strain>
    </source>
</reference>
<name>A0A0B7GUL7_TREPH</name>
<protein>
    <submittedName>
        <fullName evidence="7">Sigma-54 interaction domain protein (Modular protein)</fullName>
    </submittedName>
    <submittedName>
        <fullName evidence="8">Sigma-54-dependent Fis family transcriptional regulator</fullName>
    </submittedName>
</protein>
<dbReference type="Proteomes" id="UP000323594">
    <property type="component" value="Chromosome"/>
</dbReference>
<dbReference type="InterPro" id="IPR058031">
    <property type="entry name" value="AAA_lid_NorR"/>
</dbReference>
<dbReference type="GO" id="GO:0003677">
    <property type="term" value="F:DNA binding"/>
    <property type="evidence" value="ECO:0007669"/>
    <property type="project" value="UniProtKB-KW"/>
</dbReference>
<dbReference type="InterPro" id="IPR025662">
    <property type="entry name" value="Sigma_54_int_dom_ATP-bd_1"/>
</dbReference>
<evidence type="ECO:0000256" key="2">
    <source>
        <dbReference type="ARBA" id="ARBA00022840"/>
    </source>
</evidence>
<dbReference type="PANTHER" id="PTHR32071">
    <property type="entry name" value="TRANSCRIPTIONAL REGULATORY PROTEIN"/>
    <property type="match status" value="1"/>
</dbReference>
<keyword evidence="4" id="KW-0238">DNA-binding</keyword>
<feature type="domain" description="Sigma-54 factor interaction" evidence="6">
    <location>
        <begin position="139"/>
        <end position="360"/>
    </location>
</feature>
<evidence type="ECO:0000256" key="1">
    <source>
        <dbReference type="ARBA" id="ARBA00022741"/>
    </source>
</evidence>
<dbReference type="SUPFAM" id="SSF52172">
    <property type="entry name" value="CheY-like"/>
    <property type="match status" value="1"/>
</dbReference>
<dbReference type="GeneID" id="57751780"/>
<dbReference type="InterPro" id="IPR027417">
    <property type="entry name" value="P-loop_NTPase"/>
</dbReference>
<proteinExistence type="predicted"/>
<dbReference type="GO" id="GO:0006355">
    <property type="term" value="P:regulation of DNA-templated transcription"/>
    <property type="evidence" value="ECO:0007669"/>
    <property type="project" value="InterPro"/>
</dbReference>
<dbReference type="InterPro" id="IPR025944">
    <property type="entry name" value="Sigma_54_int_dom_CS"/>
</dbReference>
<sequence>MEKVLYVAEFEEDVLMLQTFAEGLWDITPVYKNTDIIEALKKDHFSFILFDFNIPQIFPMKVLKTITAEYAEIPVFLLSRAYELPFERRLPHKNIRTGFRIPYLFDDLHKKIVRHKNNYNSFFIKKLDSSIDKEISELLWGISLNIQKLKYDIFLAAQSSHAVLLQGETGTGKEIVAKLIHEFSNRKNFSFIPVDSGSIHLDLAESILFGTEKGSFTGAESKIGLFSAANKGTLFLDEVENMSLDLQMKFLRVLDSKTFYPLGSTTSKHSDFRLISASNKNLKKMALEGKFREDLYYRIDVIRIEIPPLRERKEDIMVVAEKYIKNQHKTLSLKAVKKLEKYNWPGNIRELFNCLDRAAWATGDNPVIDESAILF</sequence>
<keyword evidence="2" id="KW-0067">ATP-binding</keyword>
<dbReference type="InterPro" id="IPR002078">
    <property type="entry name" value="Sigma_54_int"/>
</dbReference>
<dbReference type="RefSeq" id="WP_024752868.1">
    <property type="nucleotide sequence ID" value="NZ_CDNC01000024.1"/>
</dbReference>
<dbReference type="PANTHER" id="PTHR32071:SF117">
    <property type="entry name" value="PTS-DEPENDENT DIHYDROXYACETONE KINASE OPERON REGULATORY PROTEIN-RELATED"/>
    <property type="match status" value="1"/>
</dbReference>
<dbReference type="PROSITE" id="PS00675">
    <property type="entry name" value="SIGMA54_INTERACT_1"/>
    <property type="match status" value="1"/>
</dbReference>
<dbReference type="PROSITE" id="PS00676">
    <property type="entry name" value="SIGMA54_INTERACT_2"/>
    <property type="match status" value="1"/>
</dbReference>
<keyword evidence="1" id="KW-0547">Nucleotide-binding</keyword>
<dbReference type="InterPro" id="IPR025943">
    <property type="entry name" value="Sigma_54_int_dom_ATP-bd_2"/>
</dbReference>
<dbReference type="GO" id="GO:0005524">
    <property type="term" value="F:ATP binding"/>
    <property type="evidence" value="ECO:0007669"/>
    <property type="project" value="UniProtKB-KW"/>
</dbReference>
<dbReference type="SMART" id="SM00382">
    <property type="entry name" value="AAA"/>
    <property type="match status" value="1"/>
</dbReference>
<organism evidence="7 9">
    <name type="scientific">Treponema phagedenis</name>
    <dbReference type="NCBI Taxonomy" id="162"/>
    <lineage>
        <taxon>Bacteria</taxon>
        <taxon>Pseudomonadati</taxon>
        <taxon>Spirochaetota</taxon>
        <taxon>Spirochaetia</taxon>
        <taxon>Spirochaetales</taxon>
        <taxon>Treponemataceae</taxon>
        <taxon>Treponema</taxon>
    </lineage>
</organism>
<dbReference type="Gene3D" id="3.40.50.300">
    <property type="entry name" value="P-loop containing nucleotide triphosphate hydrolases"/>
    <property type="match status" value="1"/>
</dbReference>
<reference evidence="8 10" key="3">
    <citation type="submission" date="2019-08" db="EMBL/GenBank/DDBJ databases">
        <authorList>
            <person name="Kuhnert P."/>
        </authorList>
    </citation>
    <scope>NUCLEOTIDE SEQUENCE [LARGE SCALE GENOMIC DNA]</scope>
    <source>
        <strain evidence="8 10">B36.5</strain>
    </source>
</reference>
<dbReference type="InterPro" id="IPR011006">
    <property type="entry name" value="CheY-like_superfamily"/>
</dbReference>